<dbReference type="EMBL" id="FNQN01000008">
    <property type="protein sequence ID" value="SEA61269.1"/>
    <property type="molecule type" value="Genomic_DNA"/>
</dbReference>
<dbReference type="InterPro" id="IPR014001">
    <property type="entry name" value="Helicase_ATP-bd"/>
</dbReference>
<dbReference type="AlphaFoldDB" id="A0A1H4CLS0"/>
<dbReference type="InterPro" id="IPR054712">
    <property type="entry name" value="Cas3-like_dom"/>
</dbReference>
<comment type="similarity">
    <text evidence="1">In the N-terminal section; belongs to the CRISPR-associated nuclease Cas3-HD family.</text>
</comment>
<evidence type="ECO:0000256" key="4">
    <source>
        <dbReference type="ARBA" id="ARBA00022723"/>
    </source>
</evidence>
<dbReference type="Pfam" id="PF22590">
    <property type="entry name" value="Cas3-like_C_2"/>
    <property type="match status" value="1"/>
</dbReference>
<dbReference type="CDD" id="cd17930">
    <property type="entry name" value="DEXHc_cas3"/>
    <property type="match status" value="1"/>
</dbReference>
<evidence type="ECO:0000259" key="10">
    <source>
        <dbReference type="PROSITE" id="PS51192"/>
    </source>
</evidence>
<dbReference type="Gene3D" id="1.10.3210.30">
    <property type="match status" value="1"/>
</dbReference>
<dbReference type="GO" id="GO:0004518">
    <property type="term" value="F:nuclease activity"/>
    <property type="evidence" value="ECO:0007669"/>
    <property type="project" value="UniProtKB-KW"/>
</dbReference>
<dbReference type="InterPro" id="IPR006674">
    <property type="entry name" value="HD_domain"/>
</dbReference>
<keyword evidence="5" id="KW-0547">Nucleotide-binding</keyword>
<dbReference type="Pfam" id="PF01966">
    <property type="entry name" value="HD"/>
    <property type="match status" value="1"/>
</dbReference>
<dbReference type="SMART" id="SM00487">
    <property type="entry name" value="DEXDc"/>
    <property type="match status" value="1"/>
</dbReference>
<evidence type="ECO:0000259" key="11">
    <source>
        <dbReference type="PROSITE" id="PS51643"/>
    </source>
</evidence>
<evidence type="ECO:0000256" key="8">
    <source>
        <dbReference type="ARBA" id="ARBA00022840"/>
    </source>
</evidence>
<evidence type="ECO:0000256" key="7">
    <source>
        <dbReference type="ARBA" id="ARBA00022806"/>
    </source>
</evidence>
<dbReference type="PROSITE" id="PS51643">
    <property type="entry name" value="HD_CAS3"/>
    <property type="match status" value="1"/>
</dbReference>
<dbReference type="Pfam" id="PF00270">
    <property type="entry name" value="DEAD"/>
    <property type="match status" value="1"/>
</dbReference>
<dbReference type="InterPro" id="IPR006474">
    <property type="entry name" value="Helicase_Cas3_CRISPR-ass_core"/>
</dbReference>
<dbReference type="GO" id="GO:0046872">
    <property type="term" value="F:metal ion binding"/>
    <property type="evidence" value="ECO:0007669"/>
    <property type="project" value="UniProtKB-KW"/>
</dbReference>
<dbReference type="InterPro" id="IPR011545">
    <property type="entry name" value="DEAD/DEAH_box_helicase_dom"/>
</dbReference>
<protein>
    <submittedName>
        <fullName evidence="12">CRISPR-associated helicase, Cas3 family</fullName>
    </submittedName>
</protein>
<feature type="domain" description="HD Cas3-type" evidence="11">
    <location>
        <begin position="13"/>
        <end position="170"/>
    </location>
</feature>
<keyword evidence="9" id="KW-0051">Antiviral defense</keyword>
<evidence type="ECO:0000256" key="5">
    <source>
        <dbReference type="ARBA" id="ARBA00022741"/>
    </source>
</evidence>
<dbReference type="GO" id="GO:0005524">
    <property type="term" value="F:ATP binding"/>
    <property type="evidence" value="ECO:0007669"/>
    <property type="project" value="UniProtKB-KW"/>
</dbReference>
<dbReference type="CDD" id="cd09641">
    <property type="entry name" value="Cas3''_I"/>
    <property type="match status" value="1"/>
</dbReference>
<accession>A0A1H4CLS0</accession>
<evidence type="ECO:0000256" key="3">
    <source>
        <dbReference type="ARBA" id="ARBA00022722"/>
    </source>
</evidence>
<evidence type="ECO:0000313" key="12">
    <source>
        <dbReference type="EMBL" id="SEA61269.1"/>
    </source>
</evidence>
<dbReference type="GO" id="GO:0016787">
    <property type="term" value="F:hydrolase activity"/>
    <property type="evidence" value="ECO:0007669"/>
    <property type="project" value="UniProtKB-KW"/>
</dbReference>
<dbReference type="NCBIfam" id="TIGR01587">
    <property type="entry name" value="cas3_core"/>
    <property type="match status" value="1"/>
</dbReference>
<dbReference type="PROSITE" id="PS51192">
    <property type="entry name" value="HELICASE_ATP_BIND_1"/>
    <property type="match status" value="1"/>
</dbReference>
<evidence type="ECO:0000256" key="9">
    <source>
        <dbReference type="ARBA" id="ARBA00023118"/>
    </source>
</evidence>
<keyword evidence="8" id="KW-0067">ATP-binding</keyword>
<evidence type="ECO:0000313" key="13">
    <source>
        <dbReference type="Proteomes" id="UP000199409"/>
    </source>
</evidence>
<dbReference type="Proteomes" id="UP000199409">
    <property type="component" value="Unassembled WGS sequence"/>
</dbReference>
<dbReference type="SUPFAM" id="SSF52540">
    <property type="entry name" value="P-loop containing nucleoside triphosphate hydrolases"/>
    <property type="match status" value="1"/>
</dbReference>
<evidence type="ECO:0000256" key="6">
    <source>
        <dbReference type="ARBA" id="ARBA00022801"/>
    </source>
</evidence>
<keyword evidence="7" id="KW-0347">Helicase</keyword>
<dbReference type="SUPFAM" id="SSF109604">
    <property type="entry name" value="HD-domain/PDEase-like"/>
    <property type="match status" value="1"/>
</dbReference>
<dbReference type="InterPro" id="IPR038257">
    <property type="entry name" value="CRISPR-assoc_Cas3_HD_sf"/>
</dbReference>
<keyword evidence="3" id="KW-0540">Nuclease</keyword>
<dbReference type="NCBIfam" id="TIGR01596">
    <property type="entry name" value="cas3_HD"/>
    <property type="match status" value="1"/>
</dbReference>
<keyword evidence="4" id="KW-0479">Metal-binding</keyword>
<name>A0A1H4CLS0_9BACT</name>
<dbReference type="GO" id="GO:0004386">
    <property type="term" value="F:helicase activity"/>
    <property type="evidence" value="ECO:0007669"/>
    <property type="project" value="UniProtKB-KW"/>
</dbReference>
<dbReference type="GO" id="GO:0003676">
    <property type="term" value="F:nucleic acid binding"/>
    <property type="evidence" value="ECO:0007669"/>
    <property type="project" value="InterPro"/>
</dbReference>
<keyword evidence="13" id="KW-1185">Reference proteome</keyword>
<reference evidence="12 13" key="1">
    <citation type="submission" date="2016-10" db="EMBL/GenBank/DDBJ databases">
        <authorList>
            <person name="de Groot N.N."/>
        </authorList>
    </citation>
    <scope>NUCLEOTIDE SEQUENCE [LARGE SCALE GENOMIC DNA]</scope>
    <source>
        <strain evidence="12 13">DSM 7343</strain>
    </source>
</reference>
<organism evidence="12 13">
    <name type="scientific">Desulfuromusa kysingii</name>
    <dbReference type="NCBI Taxonomy" id="37625"/>
    <lineage>
        <taxon>Bacteria</taxon>
        <taxon>Pseudomonadati</taxon>
        <taxon>Thermodesulfobacteriota</taxon>
        <taxon>Desulfuromonadia</taxon>
        <taxon>Desulfuromonadales</taxon>
        <taxon>Geopsychrobacteraceae</taxon>
        <taxon>Desulfuromusa</taxon>
    </lineage>
</organism>
<dbReference type="InterPro" id="IPR027417">
    <property type="entry name" value="P-loop_NTPase"/>
</dbReference>
<dbReference type="RefSeq" id="WP_092349391.1">
    <property type="nucleotide sequence ID" value="NZ_FNQN01000008.1"/>
</dbReference>
<evidence type="ECO:0000256" key="2">
    <source>
        <dbReference type="ARBA" id="ARBA00009046"/>
    </source>
</evidence>
<proteinExistence type="inferred from homology"/>
<dbReference type="Gene3D" id="3.40.50.300">
    <property type="entry name" value="P-loop containing nucleotide triphosphate hydrolases"/>
    <property type="match status" value="2"/>
</dbReference>
<gene>
    <name evidence="12" type="ORF">SAMN05660420_02610</name>
</gene>
<keyword evidence="6" id="KW-0378">Hydrolase</keyword>
<comment type="similarity">
    <text evidence="2">In the central section; belongs to the CRISPR-associated helicase Cas3 family.</text>
</comment>
<dbReference type="OrthoDB" id="9810236at2"/>
<evidence type="ECO:0000256" key="1">
    <source>
        <dbReference type="ARBA" id="ARBA00006847"/>
    </source>
</evidence>
<dbReference type="STRING" id="37625.SAMN05660420_02610"/>
<dbReference type="GO" id="GO:0051607">
    <property type="term" value="P:defense response to virus"/>
    <property type="evidence" value="ECO:0007669"/>
    <property type="project" value="UniProtKB-KW"/>
</dbReference>
<dbReference type="InterPro" id="IPR006483">
    <property type="entry name" value="CRISPR-assoc_Cas3_HD"/>
</dbReference>
<feature type="domain" description="Helicase ATP-binding" evidence="10">
    <location>
        <begin position="229"/>
        <end position="414"/>
    </location>
</feature>
<sequence>MQQFYAHSTDNLDKSDWQSLEEHLAGVASLAAEFASVFGAGEWGRNAGLLHDAGKATSQFVKRLEGSPKRVNHSTYGARQAQQSMGKLGLLLSYVIAGHHGGLPDGGAQETQLHFRLKNDKIPADVTLLSMCKNTPEVQLPFKIARDSAGFSLAFFTRMIFSCLTDADFLDTEAFCSPEKSKERLTPSTERTLTQLKNRLDHHLQGLQIQAKATTVNSIRQNILAQCRSAATLPAGFFSLTVPTGGGKTLSSLSFALDHAVAHGLNRIIYAIPFTSIIEQNAEVFQSILGKENVIEHHCNYKEKDKREDHAYDRKRGLASENWDAPVVVTTNVQFFESLFANKSSRCRKLHNIAHSVIILDEAQAIPADYLEPCLAALRELVEHYHCTVVLCTATQPALDDKSSLRMALPNIQEIIHKPHLLYQQLKRTDVSFIGTLTDECLAQRLNSEKQVLCIVSTKPQARAVFKQLSEQDGVFHLSTNMYPNHRRDVLSTVRKRLKAGKMCRVVSTSLVEAGVDLDFPVVYRAMAGLDSIAQAAGRCNREGLLKQLGKVIVFETEKQPSVPWMKRCITRASETLRALPNADPIGLNAMRRYFELLYDIQELDKKEIMTKLNRPLQSELILPFKEIAEQFKFIEDDNTGVIIETEQEAQKLVQQLRYSEHPRSVLRKLQQYTVSVRSLDFHELLKTGALELIDDQFPLLSNPSAYDERVGLCVDIGDVWNPNDLID</sequence>